<gene>
    <name evidence="9" type="ORF">PTSG_09158</name>
</gene>
<dbReference type="eggNOG" id="KOG0619">
    <property type="taxonomic scope" value="Eukaryota"/>
</dbReference>
<name>F2UMW4_SALR5</name>
<reference evidence="9" key="1">
    <citation type="submission" date="2009-08" db="EMBL/GenBank/DDBJ databases">
        <title>Annotation of Salpingoeca rosetta.</title>
        <authorList>
            <consortium name="The Broad Institute Genome Sequencing Platform"/>
            <person name="Russ C."/>
            <person name="Cuomo C."/>
            <person name="Burger G."/>
            <person name="Gray M.W."/>
            <person name="Holland P.W.H."/>
            <person name="King N."/>
            <person name="Lang F.B.F."/>
            <person name="Roger A.J."/>
            <person name="Ruiz-Trillo I."/>
            <person name="Young S.K."/>
            <person name="Zeng Q."/>
            <person name="Gargeya S."/>
            <person name="Alvarado L."/>
            <person name="Berlin A."/>
            <person name="Chapman S.B."/>
            <person name="Chen Z."/>
            <person name="Freedman E."/>
            <person name="Gellesch M."/>
            <person name="Goldberg J."/>
            <person name="Griggs A."/>
            <person name="Gujja S."/>
            <person name="Heilman E."/>
            <person name="Heiman D."/>
            <person name="Howarth C."/>
            <person name="Mehta T."/>
            <person name="Neiman D."/>
            <person name="Pearson M."/>
            <person name="Roberts A."/>
            <person name="Saif S."/>
            <person name="Shea T."/>
            <person name="Shenoy N."/>
            <person name="Sisk P."/>
            <person name="Stolte C."/>
            <person name="Sykes S."/>
            <person name="White J."/>
            <person name="Yandava C."/>
            <person name="Haas B."/>
            <person name="Nusbaum C."/>
            <person name="Birren B."/>
        </authorList>
    </citation>
    <scope>NUCLEOTIDE SEQUENCE [LARGE SCALE GENOMIC DNA]</scope>
    <source>
        <strain evidence="9">ATCC 50818</strain>
    </source>
</reference>
<dbReference type="GO" id="GO:0005524">
    <property type="term" value="F:ATP binding"/>
    <property type="evidence" value="ECO:0007669"/>
    <property type="project" value="UniProtKB-KW"/>
</dbReference>
<dbReference type="InterPro" id="IPR050541">
    <property type="entry name" value="LRR_TM_domain-containing"/>
</dbReference>
<keyword evidence="7" id="KW-0732">Signal</keyword>
<dbReference type="FunFam" id="3.80.10.10:FF:001164">
    <property type="entry name" value="GH01279p"/>
    <property type="match status" value="2"/>
</dbReference>
<accession>F2UMW4</accession>
<keyword evidence="4" id="KW-0547">Nucleotide-binding</keyword>
<dbReference type="GeneID" id="16069957"/>
<dbReference type="Pfam" id="PF13855">
    <property type="entry name" value="LRR_8"/>
    <property type="match status" value="4"/>
</dbReference>
<evidence type="ECO:0000256" key="3">
    <source>
        <dbReference type="ARBA" id="ARBA00022737"/>
    </source>
</evidence>
<feature type="signal peptide" evidence="7">
    <location>
        <begin position="1"/>
        <end position="22"/>
    </location>
</feature>
<evidence type="ECO:0000256" key="6">
    <source>
        <dbReference type="ARBA" id="ARBA00022840"/>
    </source>
</evidence>
<feature type="chain" id="PRO_5003291246" evidence="7">
    <location>
        <begin position="23"/>
        <end position="1164"/>
    </location>
</feature>
<dbReference type="FunFam" id="3.30.200.20:FF:000180">
    <property type="entry name" value="serine/threonine-protein kinase STY46-like"/>
    <property type="match status" value="1"/>
</dbReference>
<dbReference type="RefSeq" id="XP_004989412.1">
    <property type="nucleotide sequence ID" value="XM_004989355.1"/>
</dbReference>
<dbReference type="GO" id="GO:0004672">
    <property type="term" value="F:protein kinase activity"/>
    <property type="evidence" value="ECO:0007669"/>
    <property type="project" value="InterPro"/>
</dbReference>
<dbReference type="PROSITE" id="PS51450">
    <property type="entry name" value="LRR"/>
    <property type="match status" value="2"/>
</dbReference>
<evidence type="ECO:0000256" key="7">
    <source>
        <dbReference type="SAM" id="SignalP"/>
    </source>
</evidence>
<dbReference type="Gene3D" id="1.10.510.10">
    <property type="entry name" value="Transferase(Phosphotransferase) domain 1"/>
    <property type="match status" value="1"/>
</dbReference>
<sequence length="1164" mass="127742">MVLVLVLVFAVVGVLVHESAVAQDEGKVIIDTQQLPSCSDLSAMAGDMVGLLEAHGAGGTYLDSIAHTKFSHDTPNAGPLDLAPLQRVLNAMGCQQTQSLAAAQAVVSGSAVAGAPRRNRREVADIHSQCVYTTGHELRCEGLVPATGLTITFQGRGTLPSDTQRPVPVMDASVSVQRLTLTGELDHNRLRSLLFVGNWTSVETLSLSGLQFVDFSLAMLNGFAALRTLQISDTLHLQLDARDFALAPQLLRLELAANGITDLRPDVFAGLSALSVLNLANNRLTAVPSDALRPLRSLTQLHLNDNPIVSVDPGAFRALTALTFLSLWSADISSIANGTFQGLARLSTLRLSNNPLRTVEAGAFQPLTMLYSLHISTTELTTLPSGLFVTTTRLSWLDLRSNRLQSLPPDAFQGLQSLTLLFLSSNRLTALPAGLFAGLHQLSHLEFSSNRVGQLHSRLFSPLSKLQTLRVSRNGITQLPRDVFAPCTALTALHLDFNPIRALPDGVFEHLTQLQRLWFQFGGLTSVAPETLQGLVNLQELLLSGHQLTTFEATLPSLVDLNLNYNPLQRLPDVSSMPALEDLYLTRHHITHMDLTHVLSLRNITALEAEAAQGVECTATLQPTQVIQRQQQQQQRQNEDRVVLPLLGLVLLNVDAGDVLKFLVAHADVELATLEVGWPGLTQDTVTEQDLCSLLADNVARFVLSNTGYTHLTLCRDKIIDAVAFVDNKQLATVTAHNSLAQLNLAGCEQLTRLDAQPTPILDISRTRLQPDSMFCSTLGHRAFVAQGMPTGWREHAQLDAMLAKCLATVDILDLAENTWLDQPQRVNEVAAPIQLLNNRLRNERDHPPALELHGTRIQCPLGVNHRGFVFFGNVRHDAYSLHFSLNCTCALGFKLSAGRCVRDVQNVAEIAAPSVIGGLLFGLLMAWLSRRYRGLTKRIGLQEQLLVERDEEVMALKQAWEVEYGELRMIKRVAAGAFGVVFKAEWDTVMVAVKVLQQAVMAFDESTVLEFKKEVEFLQKTRHPNVVRFFGAGTDPNGSPFLVLEFVAMGSLKDLLQKDMEEVLMGVEQGANGGTDASVIAEDFGEELTLVSTGRDKRDETTTAWDLKLRLLRDVASGMAFIHSLDQMHRSTPEWFQSLTHKCMAQDPRERPSFGELKDHHLV</sequence>
<keyword evidence="3" id="KW-0677">Repeat</keyword>
<keyword evidence="6" id="KW-0067">ATP-binding</keyword>
<feature type="domain" description="Protein kinase" evidence="8">
    <location>
        <begin position="968"/>
        <end position="1164"/>
    </location>
</feature>
<dbReference type="InterPro" id="IPR032675">
    <property type="entry name" value="LRR_dom_sf"/>
</dbReference>
<evidence type="ECO:0000259" key="8">
    <source>
        <dbReference type="PROSITE" id="PS50011"/>
    </source>
</evidence>
<dbReference type="SUPFAM" id="SSF56112">
    <property type="entry name" value="Protein kinase-like (PK-like)"/>
    <property type="match status" value="1"/>
</dbReference>
<dbReference type="eggNOG" id="KOG0192">
    <property type="taxonomic scope" value="Eukaryota"/>
</dbReference>
<keyword evidence="2" id="KW-0808">Transferase</keyword>
<keyword evidence="5 9" id="KW-0418">Kinase</keyword>
<dbReference type="AlphaFoldDB" id="F2UMW4"/>
<evidence type="ECO:0000313" key="9">
    <source>
        <dbReference type="EMBL" id="EGD78463.1"/>
    </source>
</evidence>
<evidence type="ECO:0000256" key="2">
    <source>
        <dbReference type="ARBA" id="ARBA00022679"/>
    </source>
</evidence>
<dbReference type="EMBL" id="GL832983">
    <property type="protein sequence ID" value="EGD78463.1"/>
    <property type="molecule type" value="Genomic_DNA"/>
</dbReference>
<evidence type="ECO:0000256" key="5">
    <source>
        <dbReference type="ARBA" id="ARBA00022777"/>
    </source>
</evidence>
<dbReference type="InterPro" id="IPR003591">
    <property type="entry name" value="Leu-rich_rpt_typical-subtyp"/>
</dbReference>
<dbReference type="Proteomes" id="UP000007799">
    <property type="component" value="Unassembled WGS sequence"/>
</dbReference>
<dbReference type="InterPro" id="IPR001245">
    <property type="entry name" value="Ser-Thr/Tyr_kinase_cat_dom"/>
</dbReference>
<dbReference type="InterPro" id="IPR011009">
    <property type="entry name" value="Kinase-like_dom_sf"/>
</dbReference>
<dbReference type="SMART" id="SM00364">
    <property type="entry name" value="LRR_BAC"/>
    <property type="match status" value="6"/>
</dbReference>
<keyword evidence="1" id="KW-0433">Leucine-rich repeat</keyword>
<dbReference type="InParanoid" id="F2UMW4"/>
<dbReference type="PANTHER" id="PTHR24369:SF213">
    <property type="entry name" value="INSULIN LIKE GROWTH FACTOR BINDING PROTEIN ACID LABILE SUBUNIT"/>
    <property type="match status" value="1"/>
</dbReference>
<dbReference type="OrthoDB" id="2013775at2759"/>
<proteinExistence type="predicted"/>
<evidence type="ECO:0000256" key="4">
    <source>
        <dbReference type="ARBA" id="ARBA00022741"/>
    </source>
</evidence>
<dbReference type="InterPro" id="IPR000719">
    <property type="entry name" value="Prot_kinase_dom"/>
</dbReference>
<dbReference type="KEGG" id="sre:PTSG_09158"/>
<dbReference type="Pfam" id="PF07714">
    <property type="entry name" value="PK_Tyr_Ser-Thr"/>
    <property type="match status" value="1"/>
</dbReference>
<dbReference type="SUPFAM" id="SSF52058">
    <property type="entry name" value="L domain-like"/>
    <property type="match status" value="2"/>
</dbReference>
<dbReference type="GO" id="GO:0005886">
    <property type="term" value="C:plasma membrane"/>
    <property type="evidence" value="ECO:0007669"/>
    <property type="project" value="TreeGrafter"/>
</dbReference>
<dbReference type="PANTHER" id="PTHR24369">
    <property type="entry name" value="ANTIGEN BSP, PUTATIVE-RELATED"/>
    <property type="match status" value="1"/>
</dbReference>
<dbReference type="SMART" id="SM00369">
    <property type="entry name" value="LRR_TYP"/>
    <property type="match status" value="13"/>
</dbReference>
<protein>
    <submittedName>
        <fullName evidence="9">TKL protein kinase</fullName>
    </submittedName>
</protein>
<dbReference type="PROSITE" id="PS50011">
    <property type="entry name" value="PROTEIN_KINASE_DOM"/>
    <property type="match status" value="1"/>
</dbReference>
<evidence type="ECO:0000256" key="1">
    <source>
        <dbReference type="ARBA" id="ARBA00022614"/>
    </source>
</evidence>
<dbReference type="Gene3D" id="3.80.10.10">
    <property type="entry name" value="Ribonuclease Inhibitor"/>
    <property type="match status" value="3"/>
</dbReference>
<dbReference type="InterPro" id="IPR001611">
    <property type="entry name" value="Leu-rich_rpt"/>
</dbReference>
<dbReference type="STRING" id="946362.F2UMW4"/>
<evidence type="ECO:0000313" key="10">
    <source>
        <dbReference type="Proteomes" id="UP000007799"/>
    </source>
</evidence>
<keyword evidence="10" id="KW-1185">Reference proteome</keyword>
<organism evidence="10">
    <name type="scientific">Salpingoeca rosetta (strain ATCC 50818 / BSB-021)</name>
    <dbReference type="NCBI Taxonomy" id="946362"/>
    <lineage>
        <taxon>Eukaryota</taxon>
        <taxon>Choanoflagellata</taxon>
        <taxon>Craspedida</taxon>
        <taxon>Salpingoecidae</taxon>
        <taxon>Salpingoeca</taxon>
    </lineage>
</organism>